<proteinExistence type="predicted"/>
<sequence>DVTASEPGTLRATITWSGLPTEMGVMLLHVTPSDMLGITFSPSPTISTVAVTSARVAAGHEWRVIGLNPDGPDVSVSYTVTFFPD</sequence>
<protein>
    <submittedName>
        <fullName evidence="1">Uncharacterized protein</fullName>
    </submittedName>
</protein>
<feature type="non-terminal residue" evidence="1">
    <location>
        <position position="1"/>
    </location>
</feature>
<accession>X0YB20</accession>
<gene>
    <name evidence="1" type="ORF">S01H1_61433</name>
</gene>
<dbReference type="AlphaFoldDB" id="X0YB20"/>
<reference evidence="1" key="1">
    <citation type="journal article" date="2014" name="Front. Microbiol.">
        <title>High frequency of phylogenetically diverse reductive dehalogenase-homologous genes in deep subseafloor sedimentary metagenomes.</title>
        <authorList>
            <person name="Kawai M."/>
            <person name="Futagami T."/>
            <person name="Toyoda A."/>
            <person name="Takaki Y."/>
            <person name="Nishi S."/>
            <person name="Hori S."/>
            <person name="Arai W."/>
            <person name="Tsubouchi T."/>
            <person name="Morono Y."/>
            <person name="Uchiyama I."/>
            <person name="Ito T."/>
            <person name="Fujiyama A."/>
            <person name="Inagaki F."/>
            <person name="Takami H."/>
        </authorList>
    </citation>
    <scope>NUCLEOTIDE SEQUENCE</scope>
    <source>
        <strain evidence="1">Expedition CK06-06</strain>
    </source>
</reference>
<name>X0YB20_9ZZZZ</name>
<comment type="caution">
    <text evidence="1">The sequence shown here is derived from an EMBL/GenBank/DDBJ whole genome shotgun (WGS) entry which is preliminary data.</text>
</comment>
<organism evidence="1">
    <name type="scientific">marine sediment metagenome</name>
    <dbReference type="NCBI Taxonomy" id="412755"/>
    <lineage>
        <taxon>unclassified sequences</taxon>
        <taxon>metagenomes</taxon>
        <taxon>ecological metagenomes</taxon>
    </lineage>
</organism>
<dbReference type="EMBL" id="BARS01040282">
    <property type="protein sequence ID" value="GAG34051.1"/>
    <property type="molecule type" value="Genomic_DNA"/>
</dbReference>
<evidence type="ECO:0000313" key="1">
    <source>
        <dbReference type="EMBL" id="GAG34051.1"/>
    </source>
</evidence>